<dbReference type="EMBL" id="JBBLXS010000364">
    <property type="protein sequence ID" value="MEK0187463.1"/>
    <property type="molecule type" value="Genomic_DNA"/>
</dbReference>
<feature type="compositionally biased region" description="Basic and acidic residues" evidence="1">
    <location>
        <begin position="1"/>
        <end position="13"/>
    </location>
</feature>
<proteinExistence type="predicted"/>
<sequence length="62" mass="6685">VRGDGGRGTKEKTPVPPFDRGARGDLGLVVKQQSLTGFDVKLTQMASPLRIYLPNTDSPNCQ</sequence>
<feature type="non-terminal residue" evidence="2">
    <location>
        <position position="1"/>
    </location>
</feature>
<evidence type="ECO:0000256" key="1">
    <source>
        <dbReference type="SAM" id="MobiDB-lite"/>
    </source>
</evidence>
<reference evidence="2 3" key="1">
    <citation type="journal article" date="2020" name="Harmful Algae">
        <title>Molecular and morphological characterization of a novel dihydroanatoxin-a producing Microcoleus species (cyanobacteria) from the Russian River, California, USA.</title>
        <authorList>
            <person name="Conklin K.Y."/>
            <person name="Stancheva R."/>
            <person name="Otten T.G."/>
            <person name="Fadness R."/>
            <person name="Boyer G.L."/>
            <person name="Read B."/>
            <person name="Zhang X."/>
            <person name="Sheath R.G."/>
        </authorList>
    </citation>
    <scope>NUCLEOTIDE SEQUENCE [LARGE SCALE GENOMIC DNA]</scope>
    <source>
        <strain evidence="2 3">PTRS2</strain>
    </source>
</reference>
<evidence type="ECO:0000313" key="2">
    <source>
        <dbReference type="EMBL" id="MEK0187463.1"/>
    </source>
</evidence>
<name>A0ABU8YTE1_9CYAN</name>
<feature type="region of interest" description="Disordered" evidence="1">
    <location>
        <begin position="1"/>
        <end position="24"/>
    </location>
</feature>
<protein>
    <submittedName>
        <fullName evidence="2">Uncharacterized protein</fullName>
    </submittedName>
</protein>
<evidence type="ECO:0000313" key="3">
    <source>
        <dbReference type="Proteomes" id="UP001384579"/>
    </source>
</evidence>
<accession>A0ABU8YTE1</accession>
<comment type="caution">
    <text evidence="2">The sequence shown here is derived from an EMBL/GenBank/DDBJ whole genome shotgun (WGS) entry which is preliminary data.</text>
</comment>
<organism evidence="2 3">
    <name type="scientific">Microcoleus anatoxicus PTRS2</name>
    <dbReference type="NCBI Taxonomy" id="2705321"/>
    <lineage>
        <taxon>Bacteria</taxon>
        <taxon>Bacillati</taxon>
        <taxon>Cyanobacteriota</taxon>
        <taxon>Cyanophyceae</taxon>
        <taxon>Oscillatoriophycideae</taxon>
        <taxon>Oscillatoriales</taxon>
        <taxon>Microcoleaceae</taxon>
        <taxon>Microcoleus</taxon>
        <taxon>Microcoleus anatoxicus</taxon>
    </lineage>
</organism>
<keyword evidence="3" id="KW-1185">Reference proteome</keyword>
<dbReference type="Proteomes" id="UP001384579">
    <property type="component" value="Unassembled WGS sequence"/>
</dbReference>
<gene>
    <name evidence="2" type="ORF">WMG39_21790</name>
</gene>
<dbReference type="RefSeq" id="WP_340541818.1">
    <property type="nucleotide sequence ID" value="NZ_JBBLXS010000364.1"/>
</dbReference>